<dbReference type="EMBL" id="ARYJ01000003">
    <property type="protein sequence ID" value="KCZ89833.1"/>
    <property type="molecule type" value="Genomic_DNA"/>
</dbReference>
<dbReference type="InterPro" id="IPR045864">
    <property type="entry name" value="aa-tRNA-synth_II/BPL/LPL"/>
</dbReference>
<dbReference type="STRING" id="1280952.HJA_06262"/>
<dbReference type="Gene3D" id="3.30.930.10">
    <property type="entry name" value="Bira Bifunctional Protein, Domain 2"/>
    <property type="match status" value="1"/>
</dbReference>
<name>A0A059FH49_9PROT</name>
<dbReference type="OrthoDB" id="7364083at2"/>
<dbReference type="PATRIC" id="fig|1280952.3.peg.1243"/>
<dbReference type="InterPro" id="IPR004143">
    <property type="entry name" value="BPL_LPL_catalytic"/>
</dbReference>
<proteinExistence type="predicted"/>
<evidence type="ECO:0000313" key="2">
    <source>
        <dbReference type="EMBL" id="KCZ89833.1"/>
    </source>
</evidence>
<organism evidence="2 3">
    <name type="scientific">Hyphomonas jannaschiana VP2</name>
    <dbReference type="NCBI Taxonomy" id="1280952"/>
    <lineage>
        <taxon>Bacteria</taxon>
        <taxon>Pseudomonadati</taxon>
        <taxon>Pseudomonadota</taxon>
        <taxon>Alphaproteobacteria</taxon>
        <taxon>Hyphomonadales</taxon>
        <taxon>Hyphomonadaceae</taxon>
        <taxon>Hyphomonas</taxon>
    </lineage>
</organism>
<accession>A0A059FH49</accession>
<dbReference type="AlphaFoldDB" id="A0A059FH49"/>
<dbReference type="SUPFAM" id="SSF55681">
    <property type="entry name" value="Class II aaRS and biotin synthetases"/>
    <property type="match status" value="1"/>
</dbReference>
<dbReference type="Pfam" id="PF21948">
    <property type="entry name" value="LplA-B_cat"/>
    <property type="match status" value="1"/>
</dbReference>
<gene>
    <name evidence="2" type="ORF">HJA_06262</name>
</gene>
<evidence type="ECO:0000259" key="1">
    <source>
        <dbReference type="PROSITE" id="PS51733"/>
    </source>
</evidence>
<sequence>MQFEAVANEGKPQAQLYFWQQSQCLVVPRAYSRHTGIDAAMAAAGDLGWSVLFRASGGSCVFHGRQVLCVTRLICEPRGTSGIDAHYRSFTASLSGAAERLGVTGVRTGAAPDAPCDGRFNLLAGDRKLAGTAMRRRSRAGMDTTLAHACLWLNGPLAPSLHAVEVFETHLGTHKAYPESACITLEEATGRAGEDPAALANDWVSAMMADADPTCSASV</sequence>
<comment type="caution">
    <text evidence="2">The sequence shown here is derived from an EMBL/GenBank/DDBJ whole genome shotgun (WGS) entry which is preliminary data.</text>
</comment>
<keyword evidence="2" id="KW-0436">Ligase</keyword>
<feature type="domain" description="BPL/LPL catalytic" evidence="1">
    <location>
        <begin position="10"/>
        <end position="196"/>
    </location>
</feature>
<dbReference type="PROSITE" id="PS51733">
    <property type="entry name" value="BPL_LPL_CATALYTIC"/>
    <property type="match status" value="1"/>
</dbReference>
<dbReference type="Proteomes" id="UP000024816">
    <property type="component" value="Unassembled WGS sequence"/>
</dbReference>
<protein>
    <submittedName>
        <fullName evidence="2">Biotin/lipoate A/B protein ligase family</fullName>
    </submittedName>
</protein>
<dbReference type="eggNOG" id="COG0095">
    <property type="taxonomic scope" value="Bacteria"/>
</dbReference>
<keyword evidence="3" id="KW-1185">Reference proteome</keyword>
<dbReference type="RefSeq" id="WP_035579541.1">
    <property type="nucleotide sequence ID" value="NZ_ARYJ01000003.1"/>
</dbReference>
<evidence type="ECO:0000313" key="3">
    <source>
        <dbReference type="Proteomes" id="UP000024816"/>
    </source>
</evidence>
<reference evidence="2 3" key="1">
    <citation type="journal article" date="2014" name="Antonie Van Leeuwenhoek">
        <title>Hyphomonas beringensis sp. nov. and Hyphomonas chukchiensis sp. nov., isolated from surface seawater of the Bering Sea and Chukchi Sea.</title>
        <authorList>
            <person name="Li C."/>
            <person name="Lai Q."/>
            <person name="Li G."/>
            <person name="Dong C."/>
            <person name="Wang J."/>
            <person name="Liao Y."/>
            <person name="Shao Z."/>
        </authorList>
    </citation>
    <scope>NUCLEOTIDE SEQUENCE [LARGE SCALE GENOMIC DNA]</scope>
    <source>
        <strain evidence="2 3">VP2</strain>
    </source>
</reference>
<dbReference type="GO" id="GO:0016874">
    <property type="term" value="F:ligase activity"/>
    <property type="evidence" value="ECO:0007669"/>
    <property type="project" value="UniProtKB-KW"/>
</dbReference>